<evidence type="ECO:0008006" key="10">
    <source>
        <dbReference type="Google" id="ProtNLM"/>
    </source>
</evidence>
<evidence type="ECO:0000256" key="4">
    <source>
        <dbReference type="ARBA" id="ARBA00023004"/>
    </source>
</evidence>
<sequence>MAACLRKHCVGHFRCCFQKKFGSLCLVSRSNSKLAQEHESTELETNGGASPPSQNATMCLEPWVSEGLANNTIKHKQHPGRMSLKTITAPPRLVEAASVLLEKYPVKEMSRKADKFANYLWSRHPPTTEALVNKMFHQTYHEVMEKQEREGNTEPVTRDGVLQKLRQKVYHWQPVTFDAYKSLLYLTSHLSLNYSVLLQCFSELSTRIPSFSPRSIFNLGSGLGSAVWAADAIWGSQVFEYYCVDNSQDMNTVARLLMQDGDSQKQMNIPGVVFRQFSPSPLTNQFDMVVSAYTLLEHPGKKERLETIEDLWRMTTDVLVLVENGTVAGFTLINEARDHLLKCPHDRPCPKFSKDNLPCFSQVTYKPLPQNHTKPNNCSVRYSYIILRKGRRKEGDEQWPRVIQGVVTAKNHTHCHLCCSDGNVRHTIVTARRHGKDLYKCTRYTQWGDLLPVTLSHNQQ</sequence>
<evidence type="ECO:0000256" key="7">
    <source>
        <dbReference type="ARBA" id="ARBA00045681"/>
    </source>
</evidence>
<keyword evidence="9" id="KW-1185">Reference proteome</keyword>
<organism evidence="8 9">
    <name type="scientific">Batillaria attramentaria</name>
    <dbReference type="NCBI Taxonomy" id="370345"/>
    <lineage>
        <taxon>Eukaryota</taxon>
        <taxon>Metazoa</taxon>
        <taxon>Spiralia</taxon>
        <taxon>Lophotrochozoa</taxon>
        <taxon>Mollusca</taxon>
        <taxon>Gastropoda</taxon>
        <taxon>Caenogastropoda</taxon>
        <taxon>Sorbeoconcha</taxon>
        <taxon>Cerithioidea</taxon>
        <taxon>Batillariidae</taxon>
        <taxon>Batillaria</taxon>
    </lineage>
</organism>
<protein>
    <recommendedName>
        <fullName evidence="10">Methyltransferase-like protein 17, mitochondrial</fullName>
    </recommendedName>
</protein>
<dbReference type="Pfam" id="PF09243">
    <property type="entry name" value="Rsm22"/>
    <property type="match status" value="1"/>
</dbReference>
<proteinExistence type="predicted"/>
<keyword evidence="6" id="KW-0496">Mitochondrion</keyword>
<evidence type="ECO:0000256" key="5">
    <source>
        <dbReference type="ARBA" id="ARBA00023014"/>
    </source>
</evidence>
<dbReference type="PANTHER" id="PTHR13184">
    <property type="entry name" value="37S RIBOSOMAL PROTEIN S22"/>
    <property type="match status" value="1"/>
</dbReference>
<evidence type="ECO:0000256" key="2">
    <source>
        <dbReference type="ARBA" id="ARBA00022723"/>
    </source>
</evidence>
<comment type="caution">
    <text evidence="8">The sequence shown here is derived from an EMBL/GenBank/DDBJ whole genome shotgun (WGS) entry which is preliminary data.</text>
</comment>
<evidence type="ECO:0000256" key="6">
    <source>
        <dbReference type="ARBA" id="ARBA00023128"/>
    </source>
</evidence>
<comment type="function">
    <text evidence="7">Mitochondrial ribosome (mitoribosome) assembly factor. Binds at the interface of the head and body domains of the mitochondrial small ribosomal subunit (mt-SSU), occluding the mRNA channel and preventing compaction of the head domain towards the body. Probable inactive methyltransferase: retains the characteristic folding and ability to bind S-adenosyl-L-methionine, but it probably lost its methyltransferase activity.</text>
</comment>
<dbReference type="SUPFAM" id="SSF53335">
    <property type="entry name" value="S-adenosyl-L-methionine-dependent methyltransferases"/>
    <property type="match status" value="1"/>
</dbReference>
<evidence type="ECO:0000313" key="9">
    <source>
        <dbReference type="Proteomes" id="UP001519460"/>
    </source>
</evidence>
<evidence type="ECO:0000256" key="3">
    <source>
        <dbReference type="ARBA" id="ARBA00022946"/>
    </source>
</evidence>
<dbReference type="InterPro" id="IPR015324">
    <property type="entry name" value="Ribosomal_Rsm22-like"/>
</dbReference>
<evidence type="ECO:0000256" key="1">
    <source>
        <dbReference type="ARBA" id="ARBA00004173"/>
    </source>
</evidence>
<name>A0ABD0K446_9CAEN</name>
<dbReference type="GO" id="GO:0046872">
    <property type="term" value="F:metal ion binding"/>
    <property type="evidence" value="ECO:0007669"/>
    <property type="project" value="UniProtKB-KW"/>
</dbReference>
<dbReference type="Gene3D" id="3.40.50.150">
    <property type="entry name" value="Vaccinia Virus protein VP39"/>
    <property type="match status" value="1"/>
</dbReference>
<dbReference type="GO" id="GO:0051536">
    <property type="term" value="F:iron-sulfur cluster binding"/>
    <property type="evidence" value="ECO:0007669"/>
    <property type="project" value="UniProtKB-KW"/>
</dbReference>
<keyword evidence="3" id="KW-0809">Transit peptide</keyword>
<dbReference type="GO" id="GO:0005739">
    <property type="term" value="C:mitochondrion"/>
    <property type="evidence" value="ECO:0007669"/>
    <property type="project" value="UniProtKB-SubCell"/>
</dbReference>
<dbReference type="InterPro" id="IPR052571">
    <property type="entry name" value="Mt_RNA_Methyltransferase"/>
</dbReference>
<dbReference type="InterPro" id="IPR029063">
    <property type="entry name" value="SAM-dependent_MTases_sf"/>
</dbReference>
<reference evidence="8 9" key="1">
    <citation type="journal article" date="2023" name="Sci. Data">
        <title>Genome assembly of the Korean intertidal mud-creeper Batillaria attramentaria.</title>
        <authorList>
            <person name="Patra A.K."/>
            <person name="Ho P.T."/>
            <person name="Jun S."/>
            <person name="Lee S.J."/>
            <person name="Kim Y."/>
            <person name="Won Y.J."/>
        </authorList>
    </citation>
    <scope>NUCLEOTIDE SEQUENCE [LARGE SCALE GENOMIC DNA]</scope>
    <source>
        <strain evidence="8">Wonlab-2016</strain>
    </source>
</reference>
<dbReference type="Proteomes" id="UP001519460">
    <property type="component" value="Unassembled WGS sequence"/>
</dbReference>
<dbReference type="PANTHER" id="PTHR13184:SF5">
    <property type="entry name" value="METHYLTRANSFERASE-LIKE PROTEIN 17, MITOCHONDRIAL"/>
    <property type="match status" value="1"/>
</dbReference>
<accession>A0ABD0K446</accession>
<dbReference type="EMBL" id="JACVVK020000258">
    <property type="protein sequence ID" value="KAK7481675.1"/>
    <property type="molecule type" value="Genomic_DNA"/>
</dbReference>
<evidence type="ECO:0000313" key="8">
    <source>
        <dbReference type="EMBL" id="KAK7481675.1"/>
    </source>
</evidence>
<dbReference type="AlphaFoldDB" id="A0ABD0K446"/>
<gene>
    <name evidence="8" type="ORF">BaRGS_00027048</name>
</gene>
<keyword evidence="4" id="KW-0408">Iron</keyword>
<comment type="subcellular location">
    <subcellularLocation>
        <location evidence="1">Mitochondrion</location>
    </subcellularLocation>
</comment>
<keyword evidence="5" id="KW-0411">Iron-sulfur</keyword>
<keyword evidence="2" id="KW-0479">Metal-binding</keyword>